<proteinExistence type="predicted"/>
<dbReference type="AlphaFoldDB" id="A0A9P5PJ35"/>
<reference evidence="1" key="1">
    <citation type="submission" date="2020-11" db="EMBL/GenBank/DDBJ databases">
        <authorList>
            <consortium name="DOE Joint Genome Institute"/>
            <person name="Ahrendt S."/>
            <person name="Riley R."/>
            <person name="Andreopoulos W."/>
            <person name="Labutti K."/>
            <person name="Pangilinan J."/>
            <person name="Ruiz-Duenas F.J."/>
            <person name="Barrasa J.M."/>
            <person name="Sanchez-Garcia M."/>
            <person name="Camarero S."/>
            <person name="Miyauchi S."/>
            <person name="Serrano A."/>
            <person name="Linde D."/>
            <person name="Babiker R."/>
            <person name="Drula E."/>
            <person name="Ayuso-Fernandez I."/>
            <person name="Pacheco R."/>
            <person name="Padilla G."/>
            <person name="Ferreira P."/>
            <person name="Barriuso J."/>
            <person name="Kellner H."/>
            <person name="Castanera R."/>
            <person name="Alfaro M."/>
            <person name="Ramirez L."/>
            <person name="Pisabarro A.G."/>
            <person name="Kuo A."/>
            <person name="Tritt A."/>
            <person name="Lipzen A."/>
            <person name="He G."/>
            <person name="Yan M."/>
            <person name="Ng V."/>
            <person name="Cullen D."/>
            <person name="Martin F."/>
            <person name="Rosso M.-N."/>
            <person name="Henrissat B."/>
            <person name="Hibbett D."/>
            <person name="Martinez A.T."/>
            <person name="Grigoriev I.V."/>
        </authorList>
    </citation>
    <scope>NUCLEOTIDE SEQUENCE</scope>
    <source>
        <strain evidence="1">AH 40177</strain>
    </source>
</reference>
<dbReference type="EMBL" id="JADNRY010000144">
    <property type="protein sequence ID" value="KAF9063552.1"/>
    <property type="molecule type" value="Genomic_DNA"/>
</dbReference>
<comment type="caution">
    <text evidence="1">The sequence shown here is derived from an EMBL/GenBank/DDBJ whole genome shotgun (WGS) entry which is preliminary data.</text>
</comment>
<name>A0A9P5PJ35_9AGAR</name>
<gene>
    <name evidence="1" type="ORF">BDP27DRAFT_1231936</name>
</gene>
<accession>A0A9P5PJ35</accession>
<organism evidence="1 2">
    <name type="scientific">Rhodocollybia butyracea</name>
    <dbReference type="NCBI Taxonomy" id="206335"/>
    <lineage>
        <taxon>Eukaryota</taxon>
        <taxon>Fungi</taxon>
        <taxon>Dikarya</taxon>
        <taxon>Basidiomycota</taxon>
        <taxon>Agaricomycotina</taxon>
        <taxon>Agaricomycetes</taxon>
        <taxon>Agaricomycetidae</taxon>
        <taxon>Agaricales</taxon>
        <taxon>Marasmiineae</taxon>
        <taxon>Omphalotaceae</taxon>
        <taxon>Rhodocollybia</taxon>
    </lineage>
</organism>
<protein>
    <submittedName>
        <fullName evidence="1">Uncharacterized protein</fullName>
    </submittedName>
</protein>
<evidence type="ECO:0000313" key="2">
    <source>
        <dbReference type="Proteomes" id="UP000772434"/>
    </source>
</evidence>
<sequence>MTLPADCKGATKSKLLQGSLDSVVVPVECTKAVIPYTDANFECAAFEWLIATNQPIWALQQEHYHTMIEIASRATDGVKIPSRKLTRQ</sequence>
<evidence type="ECO:0000313" key="1">
    <source>
        <dbReference type="EMBL" id="KAF9063552.1"/>
    </source>
</evidence>
<keyword evidence="2" id="KW-1185">Reference proteome</keyword>
<dbReference type="Proteomes" id="UP000772434">
    <property type="component" value="Unassembled WGS sequence"/>
</dbReference>
<dbReference type="OrthoDB" id="3256444at2759"/>